<accession>A0A4Y2WSM2</accession>
<comment type="caution">
    <text evidence="1">The sequence shown here is derived from an EMBL/GenBank/DDBJ whole genome shotgun (WGS) entry which is preliminary data.</text>
</comment>
<feature type="non-terminal residue" evidence="1">
    <location>
        <position position="1"/>
    </location>
</feature>
<dbReference type="EMBL" id="BGPR01065715">
    <property type="protein sequence ID" value="GBO40465.1"/>
    <property type="molecule type" value="Genomic_DNA"/>
</dbReference>
<gene>
    <name evidence="1" type="ORF">AVEN_7876_1</name>
</gene>
<dbReference type="Proteomes" id="UP000499080">
    <property type="component" value="Unassembled WGS sequence"/>
</dbReference>
<evidence type="ECO:0000313" key="2">
    <source>
        <dbReference type="Proteomes" id="UP000499080"/>
    </source>
</evidence>
<sequence>HGAGEPFCGAAVIGRTTDVSVGIGIPWLRPCTWTAYGTVSLKCAGAKEECVRSSERETASMAL</sequence>
<reference evidence="1 2" key="1">
    <citation type="journal article" date="2019" name="Sci. Rep.">
        <title>Orb-weaving spider Araneus ventricosus genome elucidates the spidroin gene catalogue.</title>
        <authorList>
            <person name="Kono N."/>
            <person name="Nakamura H."/>
            <person name="Ohtoshi R."/>
            <person name="Moran D.A.P."/>
            <person name="Shinohara A."/>
            <person name="Yoshida Y."/>
            <person name="Fujiwara M."/>
            <person name="Mori M."/>
            <person name="Tomita M."/>
            <person name="Arakawa K."/>
        </authorList>
    </citation>
    <scope>NUCLEOTIDE SEQUENCE [LARGE SCALE GENOMIC DNA]</scope>
</reference>
<evidence type="ECO:0000313" key="1">
    <source>
        <dbReference type="EMBL" id="GBO40465.1"/>
    </source>
</evidence>
<proteinExistence type="predicted"/>
<dbReference type="AlphaFoldDB" id="A0A4Y2WSM2"/>
<organism evidence="1 2">
    <name type="scientific">Araneus ventricosus</name>
    <name type="common">Orbweaver spider</name>
    <name type="synonym">Epeira ventricosa</name>
    <dbReference type="NCBI Taxonomy" id="182803"/>
    <lineage>
        <taxon>Eukaryota</taxon>
        <taxon>Metazoa</taxon>
        <taxon>Ecdysozoa</taxon>
        <taxon>Arthropoda</taxon>
        <taxon>Chelicerata</taxon>
        <taxon>Arachnida</taxon>
        <taxon>Araneae</taxon>
        <taxon>Araneomorphae</taxon>
        <taxon>Entelegynae</taxon>
        <taxon>Araneoidea</taxon>
        <taxon>Araneidae</taxon>
        <taxon>Araneus</taxon>
    </lineage>
</organism>
<name>A0A4Y2WSM2_ARAVE</name>
<keyword evidence="2" id="KW-1185">Reference proteome</keyword>
<protein>
    <submittedName>
        <fullName evidence="1">Uncharacterized protein</fullName>
    </submittedName>
</protein>